<gene>
    <name evidence="8" type="ORF">E0486_14055</name>
</gene>
<keyword evidence="4" id="KW-0411">Iron-sulfur</keyword>
<organism evidence="8 9">
    <name type="scientific">Flaviaesturariibacter aridisoli</name>
    <dbReference type="NCBI Taxonomy" id="2545761"/>
    <lineage>
        <taxon>Bacteria</taxon>
        <taxon>Pseudomonadati</taxon>
        <taxon>Bacteroidota</taxon>
        <taxon>Chitinophagia</taxon>
        <taxon>Chitinophagales</taxon>
        <taxon>Chitinophagaceae</taxon>
        <taxon>Flaviaestuariibacter</taxon>
    </lineage>
</organism>
<feature type="region of interest" description="Disordered" evidence="6">
    <location>
        <begin position="1"/>
        <end position="23"/>
    </location>
</feature>
<dbReference type="Pfam" id="PF00355">
    <property type="entry name" value="Rieske"/>
    <property type="match status" value="1"/>
</dbReference>
<dbReference type="GO" id="GO:0051537">
    <property type="term" value="F:2 iron, 2 sulfur cluster binding"/>
    <property type="evidence" value="ECO:0007669"/>
    <property type="project" value="UniProtKB-KW"/>
</dbReference>
<keyword evidence="5" id="KW-1015">Disulfide bond</keyword>
<dbReference type="InterPro" id="IPR038010">
    <property type="entry name" value="YhfW_C"/>
</dbReference>
<dbReference type="Gene3D" id="3.50.50.60">
    <property type="entry name" value="FAD/NAD(P)-binding domain"/>
    <property type="match status" value="1"/>
</dbReference>
<dbReference type="PANTHER" id="PTHR13847">
    <property type="entry name" value="SARCOSINE DEHYDROGENASE-RELATED"/>
    <property type="match status" value="1"/>
</dbReference>
<comment type="caution">
    <text evidence="8">The sequence shown here is derived from an EMBL/GenBank/DDBJ whole genome shotgun (WGS) entry which is preliminary data.</text>
</comment>
<proteinExistence type="predicted"/>
<protein>
    <submittedName>
        <fullName evidence="8">FAD-dependent oxidoreductase</fullName>
    </submittedName>
</protein>
<dbReference type="OrthoDB" id="9767869at2"/>
<dbReference type="GO" id="GO:0005737">
    <property type="term" value="C:cytoplasm"/>
    <property type="evidence" value="ECO:0007669"/>
    <property type="project" value="TreeGrafter"/>
</dbReference>
<dbReference type="PRINTS" id="PR00162">
    <property type="entry name" value="RIESKE"/>
</dbReference>
<reference evidence="8 9" key="1">
    <citation type="submission" date="2019-03" db="EMBL/GenBank/DDBJ databases">
        <authorList>
            <person name="Kim M.K.M."/>
        </authorList>
    </citation>
    <scope>NUCLEOTIDE SEQUENCE [LARGE SCALE GENOMIC DNA]</scope>
    <source>
        <strain evidence="8 9">17J68-15</strain>
    </source>
</reference>
<dbReference type="InterPro" id="IPR036922">
    <property type="entry name" value="Rieske_2Fe-2S_sf"/>
</dbReference>
<dbReference type="Proteomes" id="UP000295164">
    <property type="component" value="Unassembled WGS sequence"/>
</dbReference>
<keyword evidence="1" id="KW-0001">2Fe-2S</keyword>
<dbReference type="InterPro" id="IPR036188">
    <property type="entry name" value="FAD/NAD-bd_sf"/>
</dbReference>
<evidence type="ECO:0000256" key="3">
    <source>
        <dbReference type="ARBA" id="ARBA00023004"/>
    </source>
</evidence>
<dbReference type="GO" id="GO:0046872">
    <property type="term" value="F:metal ion binding"/>
    <property type="evidence" value="ECO:0007669"/>
    <property type="project" value="UniProtKB-KW"/>
</dbReference>
<dbReference type="Pfam" id="PF01266">
    <property type="entry name" value="DAO"/>
    <property type="match status" value="1"/>
</dbReference>
<dbReference type="PROSITE" id="PS51296">
    <property type="entry name" value="RIESKE"/>
    <property type="match status" value="1"/>
</dbReference>
<accession>A0A4R4DWM8</accession>
<evidence type="ECO:0000256" key="1">
    <source>
        <dbReference type="ARBA" id="ARBA00022714"/>
    </source>
</evidence>
<dbReference type="CDD" id="cd03477">
    <property type="entry name" value="Rieske_YhfW_C"/>
    <property type="match status" value="1"/>
</dbReference>
<dbReference type="InterPro" id="IPR017941">
    <property type="entry name" value="Rieske_2Fe-2S"/>
</dbReference>
<dbReference type="RefSeq" id="WP_131852872.1">
    <property type="nucleotide sequence ID" value="NZ_SKFH01000027.1"/>
</dbReference>
<dbReference type="InterPro" id="IPR005805">
    <property type="entry name" value="Rieske_Fe-S_prot_C"/>
</dbReference>
<evidence type="ECO:0000313" key="9">
    <source>
        <dbReference type="Proteomes" id="UP000295164"/>
    </source>
</evidence>
<evidence type="ECO:0000256" key="6">
    <source>
        <dbReference type="SAM" id="MobiDB-lite"/>
    </source>
</evidence>
<dbReference type="Gene3D" id="2.102.10.10">
    <property type="entry name" value="Rieske [2Fe-2S] iron-sulphur domain"/>
    <property type="match status" value="1"/>
</dbReference>
<dbReference type="Gene3D" id="3.30.9.10">
    <property type="entry name" value="D-Amino Acid Oxidase, subunit A, domain 2"/>
    <property type="match status" value="1"/>
</dbReference>
<dbReference type="SUPFAM" id="SSF51905">
    <property type="entry name" value="FAD/NAD(P)-binding domain"/>
    <property type="match status" value="1"/>
</dbReference>
<name>A0A4R4DWM8_9BACT</name>
<evidence type="ECO:0000259" key="7">
    <source>
        <dbReference type="PROSITE" id="PS51296"/>
    </source>
</evidence>
<feature type="compositionally biased region" description="Polar residues" evidence="6">
    <location>
        <begin position="1"/>
        <end position="15"/>
    </location>
</feature>
<keyword evidence="9" id="KW-1185">Reference proteome</keyword>
<evidence type="ECO:0000256" key="4">
    <source>
        <dbReference type="ARBA" id="ARBA00023014"/>
    </source>
</evidence>
<evidence type="ECO:0000313" key="8">
    <source>
        <dbReference type="EMBL" id="TCZ68402.1"/>
    </source>
</evidence>
<dbReference type="AlphaFoldDB" id="A0A4R4DWM8"/>
<keyword evidence="3" id="KW-0408">Iron</keyword>
<keyword evidence="2" id="KW-0479">Metal-binding</keyword>
<dbReference type="EMBL" id="SKFH01000027">
    <property type="protein sequence ID" value="TCZ68402.1"/>
    <property type="molecule type" value="Genomic_DNA"/>
</dbReference>
<evidence type="ECO:0000256" key="5">
    <source>
        <dbReference type="ARBA" id="ARBA00023157"/>
    </source>
</evidence>
<dbReference type="InterPro" id="IPR006076">
    <property type="entry name" value="FAD-dep_OxRdtase"/>
</dbReference>
<feature type="domain" description="Rieske" evidence="7">
    <location>
        <begin position="419"/>
        <end position="507"/>
    </location>
</feature>
<dbReference type="SUPFAM" id="SSF50022">
    <property type="entry name" value="ISP domain"/>
    <property type="match status" value="1"/>
</dbReference>
<dbReference type="GO" id="GO:0016020">
    <property type="term" value="C:membrane"/>
    <property type="evidence" value="ECO:0007669"/>
    <property type="project" value="InterPro"/>
</dbReference>
<sequence>MQRDGATTSLWQNNVPDHADSGSMPREAVDVLVVGGGITGLATALLLQQQGKRCIVAEAHTLCFGTTGGTTAHLNTFFDSTYDRLESDFGEDASRLLHSAARSALDLVKRHIAEFGIDCSHAEKDGYVYAQTEEQEKQLYKMFEASVNAGAEVAYTESIPVPMPFRKAIVYRRQAQFHPTRYVLGLDKAFGAAGGLVLQGCRVETFEKEGELLRVKTSRGEISARWLVWATHIPPGINLLHFRNAPYRSYAVAATLSDHNYPDGLAYDLYDPYHYFRTQEVDGKRYLIAGGEDHKTAHVTNTEQCFAQLEAYLRNHYAVEEIAFHWSSQYFEPADGLPYIGHLPGNPDNVLVATGYSGNGMTYSHIAAQLLSDLIVKGESGYASLLAPGRVKPVAGFMDFVKENADVVAQFVGKRLKAGKLPELAGIAPGEGRVVKYEGTNVAIYRNEAGKLYALNPVCTHAKCVVDWNRAEQSWDCPCHGARYSITGDVLTGPARAGLEKIDLEDL</sequence>
<evidence type="ECO:0000256" key="2">
    <source>
        <dbReference type="ARBA" id="ARBA00022723"/>
    </source>
</evidence>